<dbReference type="EMBL" id="HBGH01016366">
    <property type="protein sequence ID" value="CAD9236940.1"/>
    <property type="molecule type" value="Transcribed_RNA"/>
</dbReference>
<feature type="chain" id="PRO_5030889876" evidence="1">
    <location>
        <begin position="23"/>
        <end position="126"/>
    </location>
</feature>
<protein>
    <submittedName>
        <fullName evidence="2">Uncharacterized protein</fullName>
    </submittedName>
</protein>
<dbReference type="AlphaFoldDB" id="A0A7S1XH49"/>
<evidence type="ECO:0000256" key="1">
    <source>
        <dbReference type="SAM" id="SignalP"/>
    </source>
</evidence>
<proteinExistence type="predicted"/>
<sequence length="126" mass="14324">MSQEVRLSCSVVLSLMYASVSADGWTTFGEFPSEVASKKYSSSRETGTDLKFQLDTTVRKRELSSHRRERFNSDARVFALKWGFPASDKEERSGNPLTREYIAWGRSPFVGPGTTRRESNDFQVEI</sequence>
<gene>
    <name evidence="2" type="ORF">CCAE0312_LOCUS9037</name>
</gene>
<organism evidence="2">
    <name type="scientific">Compsopogon caeruleus</name>
    <dbReference type="NCBI Taxonomy" id="31354"/>
    <lineage>
        <taxon>Eukaryota</taxon>
        <taxon>Rhodophyta</taxon>
        <taxon>Compsopogonophyceae</taxon>
        <taxon>Compsopogonales</taxon>
        <taxon>Compsopogonaceae</taxon>
        <taxon>Compsopogon</taxon>
    </lineage>
</organism>
<evidence type="ECO:0000313" key="2">
    <source>
        <dbReference type="EMBL" id="CAD9236940.1"/>
    </source>
</evidence>
<keyword evidence="1" id="KW-0732">Signal</keyword>
<accession>A0A7S1XH49</accession>
<reference evidence="2" key="1">
    <citation type="submission" date="2021-01" db="EMBL/GenBank/DDBJ databases">
        <authorList>
            <person name="Corre E."/>
            <person name="Pelletier E."/>
            <person name="Niang G."/>
            <person name="Scheremetjew M."/>
            <person name="Finn R."/>
            <person name="Kale V."/>
            <person name="Holt S."/>
            <person name="Cochrane G."/>
            <person name="Meng A."/>
            <person name="Brown T."/>
            <person name="Cohen L."/>
        </authorList>
    </citation>
    <scope>NUCLEOTIDE SEQUENCE</scope>
    <source>
        <strain evidence="2">SAG 36.94</strain>
    </source>
</reference>
<feature type="signal peptide" evidence="1">
    <location>
        <begin position="1"/>
        <end position="22"/>
    </location>
</feature>
<name>A0A7S1XH49_9RHOD</name>